<keyword evidence="2" id="KW-1185">Reference proteome</keyword>
<dbReference type="EMBL" id="BIMW01000101">
    <property type="protein sequence ID" value="GCE94511.1"/>
    <property type="molecule type" value="Genomic_DNA"/>
</dbReference>
<dbReference type="GeneID" id="301683407"/>
<comment type="caution">
    <text evidence="1">The sequence shown here is derived from an EMBL/GenBank/DDBJ whole genome shotgun (WGS) entry which is preliminary data.</text>
</comment>
<dbReference type="Proteomes" id="UP000326169">
    <property type="component" value="Unassembled WGS sequence"/>
</dbReference>
<organism evidence="1 2">
    <name type="scientific">Limnospira platensis NIES-46</name>
    <dbReference type="NCBI Taxonomy" id="1236695"/>
    <lineage>
        <taxon>Bacteria</taxon>
        <taxon>Bacillati</taxon>
        <taxon>Cyanobacteriota</taxon>
        <taxon>Cyanophyceae</taxon>
        <taxon>Oscillatoriophycideae</taxon>
        <taxon>Oscillatoriales</taxon>
        <taxon>Sirenicapillariaceae</taxon>
        <taxon>Limnospira</taxon>
    </lineage>
</organism>
<sequence length="129" mass="14460">MLSQPIFDDRSLSQSFYQTLIKRFPNSLHQSIQDLLTECRLGMAPSPTGVKTFFIIAPSVLIGDRLLHQIDTIIDRVADLMGGVGQVAICIHPPQDISDQPTTEVNSDRSPHTHPQYMMCKIFPVLINE</sequence>
<reference evidence="1 2" key="1">
    <citation type="journal article" date="2019" name="J Genomics">
        <title>The Draft Genome of a Hydrogen-producing Cyanobacterium, Arthrospira platensis NIES-46.</title>
        <authorList>
            <person name="Suzuki S."/>
            <person name="Yamaguchi H."/>
            <person name="Kawachi M."/>
        </authorList>
    </citation>
    <scope>NUCLEOTIDE SEQUENCE [LARGE SCALE GENOMIC DNA]</scope>
    <source>
        <strain evidence="1 2">NIES-46</strain>
    </source>
</reference>
<gene>
    <name evidence="1" type="ORF">NIES46_25690</name>
</gene>
<name>A0A5M3T9D4_LIMPL</name>
<dbReference type="RefSeq" id="WP_006618369.1">
    <property type="nucleotide sequence ID" value="NZ_BIMW01000101.1"/>
</dbReference>
<accession>A0A5M3T9D4</accession>
<evidence type="ECO:0000313" key="1">
    <source>
        <dbReference type="EMBL" id="GCE94511.1"/>
    </source>
</evidence>
<evidence type="ECO:0000313" key="2">
    <source>
        <dbReference type="Proteomes" id="UP000326169"/>
    </source>
</evidence>
<protein>
    <submittedName>
        <fullName evidence="1">Uncharacterized protein</fullName>
    </submittedName>
</protein>
<proteinExistence type="predicted"/>